<dbReference type="EMBL" id="BPQB01000059">
    <property type="protein sequence ID" value="GJE96378.1"/>
    <property type="molecule type" value="Genomic_DNA"/>
</dbReference>
<name>A0A9P3GI54_9APHY</name>
<sequence>MKFTTALAALALSAASTLVRAAPLQAARDVWDPTVTFPTTGSVLVSGQTYTVTWETADQPAHITNPNGVITLNFGDFGSPLILAKDFDIRDGHADITVPEVYTLSDFSITLWGDSGNWSGQFEIQGYSP</sequence>
<keyword evidence="3" id="KW-1185">Reference proteome</keyword>
<feature type="signal peptide" evidence="1">
    <location>
        <begin position="1"/>
        <end position="21"/>
    </location>
</feature>
<dbReference type="AlphaFoldDB" id="A0A9P3GI54"/>
<dbReference type="Proteomes" id="UP000703269">
    <property type="component" value="Unassembled WGS sequence"/>
</dbReference>
<reference evidence="2 3" key="1">
    <citation type="submission" date="2021-08" db="EMBL/GenBank/DDBJ databases">
        <title>Draft Genome Sequence of Phanerochaete sordida strain YK-624.</title>
        <authorList>
            <person name="Mori T."/>
            <person name="Dohra H."/>
            <person name="Suzuki T."/>
            <person name="Kawagishi H."/>
            <person name="Hirai H."/>
        </authorList>
    </citation>
    <scope>NUCLEOTIDE SEQUENCE [LARGE SCALE GENOMIC DNA]</scope>
    <source>
        <strain evidence="2 3">YK-624</strain>
    </source>
</reference>
<organism evidence="2 3">
    <name type="scientific">Phanerochaete sordida</name>
    <dbReference type="NCBI Taxonomy" id="48140"/>
    <lineage>
        <taxon>Eukaryota</taxon>
        <taxon>Fungi</taxon>
        <taxon>Dikarya</taxon>
        <taxon>Basidiomycota</taxon>
        <taxon>Agaricomycotina</taxon>
        <taxon>Agaricomycetes</taxon>
        <taxon>Polyporales</taxon>
        <taxon>Phanerochaetaceae</taxon>
        <taxon>Phanerochaete</taxon>
    </lineage>
</organism>
<dbReference type="OrthoDB" id="2317741at2759"/>
<protein>
    <submittedName>
        <fullName evidence="2">Uncharacterized protein</fullName>
    </submittedName>
</protein>
<evidence type="ECO:0000256" key="1">
    <source>
        <dbReference type="SAM" id="SignalP"/>
    </source>
</evidence>
<evidence type="ECO:0000313" key="3">
    <source>
        <dbReference type="Proteomes" id="UP000703269"/>
    </source>
</evidence>
<accession>A0A9P3GI54</accession>
<feature type="chain" id="PRO_5040399837" evidence="1">
    <location>
        <begin position="22"/>
        <end position="129"/>
    </location>
</feature>
<evidence type="ECO:0000313" key="2">
    <source>
        <dbReference type="EMBL" id="GJE96378.1"/>
    </source>
</evidence>
<comment type="caution">
    <text evidence="2">The sequence shown here is derived from an EMBL/GenBank/DDBJ whole genome shotgun (WGS) entry which is preliminary data.</text>
</comment>
<proteinExistence type="predicted"/>
<gene>
    <name evidence="2" type="ORF">PsYK624_125740</name>
</gene>
<keyword evidence="1" id="KW-0732">Signal</keyword>